<dbReference type="SUPFAM" id="SSF88723">
    <property type="entry name" value="PIN domain-like"/>
    <property type="match status" value="1"/>
</dbReference>
<dbReference type="PANTHER" id="PTHR34610">
    <property type="entry name" value="SSL7007 PROTEIN"/>
    <property type="match status" value="1"/>
</dbReference>
<name>A0A419DEW1_9BACT</name>
<gene>
    <name evidence="2" type="ORF">C4544_02190</name>
</gene>
<feature type="domain" description="PIN" evidence="1">
    <location>
        <begin position="6"/>
        <end position="116"/>
    </location>
</feature>
<dbReference type="InterPro" id="IPR002716">
    <property type="entry name" value="PIN_dom"/>
</dbReference>
<sequence length="142" mass="16292">MKKPEIVIDTNVVVSALRSKRGASYKLLMEIGTDKFGINVSVPLVLEYESASKRLIGKIKIKKNDIDDIVDYICSEAKRWKVFYLWRPYLKDPQDDMVLEAAVTAKCDYIVTYNKADFQNVKTFGLRVLNPKEFLKLIGVIK</sequence>
<reference evidence="2 3" key="1">
    <citation type="journal article" date="2017" name="ISME J.">
        <title>Energy and carbon metabolisms in a deep terrestrial subsurface fluid microbial community.</title>
        <authorList>
            <person name="Momper L."/>
            <person name="Jungbluth S.P."/>
            <person name="Lee M.D."/>
            <person name="Amend J.P."/>
        </authorList>
    </citation>
    <scope>NUCLEOTIDE SEQUENCE [LARGE SCALE GENOMIC DNA]</scope>
    <source>
        <strain evidence="2">SURF_29</strain>
    </source>
</reference>
<accession>A0A419DEW1</accession>
<proteinExistence type="predicted"/>
<dbReference type="InterPro" id="IPR029060">
    <property type="entry name" value="PIN-like_dom_sf"/>
</dbReference>
<protein>
    <submittedName>
        <fullName evidence="2">Putative toxin-antitoxin system toxin component, PIN family</fullName>
    </submittedName>
</protein>
<dbReference type="EMBL" id="QZJW01000015">
    <property type="protein sequence ID" value="RJO61635.1"/>
    <property type="molecule type" value="Genomic_DNA"/>
</dbReference>
<evidence type="ECO:0000313" key="2">
    <source>
        <dbReference type="EMBL" id="RJO61635.1"/>
    </source>
</evidence>
<evidence type="ECO:0000259" key="1">
    <source>
        <dbReference type="Pfam" id="PF13470"/>
    </source>
</evidence>
<organism evidence="2 3">
    <name type="scientific">candidate division WS5 bacterium</name>
    <dbReference type="NCBI Taxonomy" id="2093353"/>
    <lineage>
        <taxon>Bacteria</taxon>
        <taxon>candidate division WS5</taxon>
    </lineage>
</organism>
<dbReference type="Proteomes" id="UP000285655">
    <property type="component" value="Unassembled WGS sequence"/>
</dbReference>
<dbReference type="CDD" id="cd09854">
    <property type="entry name" value="PIN_VapC-like"/>
    <property type="match status" value="1"/>
</dbReference>
<evidence type="ECO:0000313" key="3">
    <source>
        <dbReference type="Proteomes" id="UP000285655"/>
    </source>
</evidence>
<dbReference type="InterPro" id="IPR002850">
    <property type="entry name" value="PIN_toxin-like"/>
</dbReference>
<dbReference type="Gene3D" id="3.40.50.1010">
    <property type="entry name" value="5'-nuclease"/>
    <property type="match status" value="1"/>
</dbReference>
<dbReference type="Pfam" id="PF13470">
    <property type="entry name" value="PIN_3"/>
    <property type="match status" value="1"/>
</dbReference>
<dbReference type="AlphaFoldDB" id="A0A419DEW1"/>
<dbReference type="PANTHER" id="PTHR34610:SF3">
    <property type="entry name" value="SSL7007 PROTEIN"/>
    <property type="match status" value="1"/>
</dbReference>
<comment type="caution">
    <text evidence="2">The sequence shown here is derived from an EMBL/GenBank/DDBJ whole genome shotgun (WGS) entry which is preliminary data.</text>
</comment>
<dbReference type="NCBIfam" id="TIGR00305">
    <property type="entry name" value="putative toxin-antitoxin system toxin component, PIN family"/>
    <property type="match status" value="1"/>
</dbReference>